<dbReference type="GO" id="GO:0016614">
    <property type="term" value="F:oxidoreductase activity, acting on CH-OH group of donors"/>
    <property type="evidence" value="ECO:0007669"/>
    <property type="project" value="UniProtKB-ARBA"/>
</dbReference>
<gene>
    <name evidence="4" type="ORF">HMPREF1624_02221</name>
</gene>
<proteinExistence type="inferred from homology"/>
<dbReference type="AlphaFoldDB" id="U7Q1X5"/>
<evidence type="ECO:0000313" key="5">
    <source>
        <dbReference type="Proteomes" id="UP000018087"/>
    </source>
</evidence>
<dbReference type="InterPro" id="IPR002347">
    <property type="entry name" value="SDR_fam"/>
</dbReference>
<dbReference type="EMBL" id="KI440843">
    <property type="protein sequence ID" value="ERT00985.1"/>
    <property type="molecule type" value="Genomic_DNA"/>
</dbReference>
<evidence type="ECO:0000256" key="3">
    <source>
        <dbReference type="ARBA" id="ARBA00023002"/>
    </source>
</evidence>
<protein>
    <submittedName>
        <fullName evidence="4">Uncharacterized protein</fullName>
    </submittedName>
</protein>
<dbReference type="OrthoDB" id="47007at2759"/>
<reference evidence="5" key="1">
    <citation type="journal article" date="2014" name="Genome Announc.">
        <title>Genome sequence of the pathogenic fungus Sporothrix schenckii (ATCC 58251).</title>
        <authorList>
            <person name="Cuomo C.A."/>
            <person name="Rodriguez-Del Valle N."/>
            <person name="Perez-Sanchez L."/>
            <person name="Abouelleil A."/>
            <person name="Goldberg J."/>
            <person name="Young S."/>
            <person name="Zeng Q."/>
            <person name="Birren B.W."/>
        </authorList>
    </citation>
    <scope>NUCLEOTIDE SEQUENCE [LARGE SCALE GENOMIC DNA]</scope>
    <source>
        <strain evidence="5">ATCC 58251 / de Perez 2211183</strain>
    </source>
</reference>
<sequence>MAALRRLGRAVDSSEEQYDRTLAINLTAPFFVTKYALPHLQKGSGGHGGTVMNTVSVDAYVGPPTHLDYAVSKGGLVTFTRTLANQQAKNGIRVNGVAPGPIWTPLIEKNMNAGKVTNKRKSMNCTTRYMS</sequence>
<keyword evidence="2" id="KW-0521">NADP</keyword>
<keyword evidence="5" id="KW-1185">Reference proteome</keyword>
<evidence type="ECO:0000313" key="4">
    <source>
        <dbReference type="EMBL" id="ERT00985.1"/>
    </source>
</evidence>
<dbReference type="eggNOG" id="KOG0725">
    <property type="taxonomic scope" value="Eukaryota"/>
</dbReference>
<dbReference type="PRINTS" id="PR00080">
    <property type="entry name" value="SDRFAMILY"/>
</dbReference>
<dbReference type="HOGENOM" id="CLU_1928963_0_0_1"/>
<dbReference type="PANTHER" id="PTHR48107">
    <property type="entry name" value="NADPH-DEPENDENT ALDEHYDE REDUCTASE-LIKE PROTEIN, CHLOROPLASTIC-RELATED"/>
    <property type="match status" value="1"/>
</dbReference>
<dbReference type="PRINTS" id="PR00081">
    <property type="entry name" value="GDHRDH"/>
</dbReference>
<keyword evidence="3" id="KW-0560">Oxidoreductase</keyword>
<dbReference type="Pfam" id="PF13561">
    <property type="entry name" value="adh_short_C2"/>
    <property type="match status" value="1"/>
</dbReference>
<dbReference type="InterPro" id="IPR020904">
    <property type="entry name" value="Sc_DH/Rdtase_CS"/>
</dbReference>
<evidence type="ECO:0000256" key="1">
    <source>
        <dbReference type="ARBA" id="ARBA00006484"/>
    </source>
</evidence>
<accession>U7Q1X5</accession>
<name>U7Q1X5_SPOS1</name>
<dbReference type="Gene3D" id="3.40.50.720">
    <property type="entry name" value="NAD(P)-binding Rossmann-like Domain"/>
    <property type="match status" value="1"/>
</dbReference>
<dbReference type="SUPFAM" id="SSF51735">
    <property type="entry name" value="NAD(P)-binding Rossmann-fold domains"/>
    <property type="match status" value="1"/>
</dbReference>
<dbReference type="PROSITE" id="PS00061">
    <property type="entry name" value="ADH_SHORT"/>
    <property type="match status" value="1"/>
</dbReference>
<evidence type="ECO:0000256" key="2">
    <source>
        <dbReference type="ARBA" id="ARBA00022857"/>
    </source>
</evidence>
<comment type="similarity">
    <text evidence="1">Belongs to the short-chain dehydrogenases/reductases (SDR) family.</text>
</comment>
<dbReference type="STRING" id="1391915.U7Q1X5"/>
<dbReference type="Proteomes" id="UP000018087">
    <property type="component" value="Unassembled WGS sequence"/>
</dbReference>
<organism evidence="4 5">
    <name type="scientific">Sporothrix schenckii (strain ATCC 58251 / de Perez 2211183)</name>
    <name type="common">Rose-picker's disease fungus</name>
    <dbReference type="NCBI Taxonomy" id="1391915"/>
    <lineage>
        <taxon>Eukaryota</taxon>
        <taxon>Fungi</taxon>
        <taxon>Dikarya</taxon>
        <taxon>Ascomycota</taxon>
        <taxon>Pezizomycotina</taxon>
        <taxon>Sordariomycetes</taxon>
        <taxon>Sordariomycetidae</taxon>
        <taxon>Ophiostomatales</taxon>
        <taxon>Ophiostomataceae</taxon>
        <taxon>Sporothrix</taxon>
    </lineage>
</organism>
<dbReference type="InterPro" id="IPR036291">
    <property type="entry name" value="NAD(P)-bd_dom_sf"/>
</dbReference>
<dbReference type="PANTHER" id="PTHR48107:SF16">
    <property type="entry name" value="NADPH-DEPENDENT ALDEHYDE REDUCTASE 1, CHLOROPLASTIC"/>
    <property type="match status" value="1"/>
</dbReference>